<dbReference type="PANTHER" id="PTHR46580">
    <property type="entry name" value="SENSOR KINASE-RELATED"/>
    <property type="match status" value="1"/>
</dbReference>
<proteinExistence type="predicted"/>
<comment type="caution">
    <text evidence="2">The sequence shown here is derived from an EMBL/GenBank/DDBJ whole genome shotgun (WGS) entry which is preliminary data.</text>
</comment>
<feature type="non-terminal residue" evidence="2">
    <location>
        <position position="260"/>
    </location>
</feature>
<dbReference type="Proteomes" id="UP000885672">
    <property type="component" value="Unassembled WGS sequence"/>
</dbReference>
<protein>
    <submittedName>
        <fullName evidence="2">VCBS repeat-containing protein</fullName>
    </submittedName>
</protein>
<organism evidence="2">
    <name type="scientific">candidate division WOR-3 bacterium</name>
    <dbReference type="NCBI Taxonomy" id="2052148"/>
    <lineage>
        <taxon>Bacteria</taxon>
        <taxon>Bacteria division WOR-3</taxon>
    </lineage>
</organism>
<dbReference type="PANTHER" id="PTHR46580:SF4">
    <property type="entry name" value="ATP_GTP-BINDING PROTEIN"/>
    <property type="match status" value="1"/>
</dbReference>
<dbReference type="Gene3D" id="2.130.10.130">
    <property type="entry name" value="Integrin alpha, N-terminal"/>
    <property type="match status" value="1"/>
</dbReference>
<gene>
    <name evidence="2" type="ORF">ENN51_04260</name>
</gene>
<evidence type="ECO:0000313" key="2">
    <source>
        <dbReference type="EMBL" id="HDQ99483.1"/>
    </source>
</evidence>
<name>A0A7V0T5U1_UNCW3</name>
<dbReference type="SUPFAM" id="SSF69318">
    <property type="entry name" value="Integrin alpha N-terminal domain"/>
    <property type="match status" value="1"/>
</dbReference>
<dbReference type="AlphaFoldDB" id="A0A7V0T5U1"/>
<dbReference type="EMBL" id="DSBX01000159">
    <property type="protein sequence ID" value="HDQ99483.1"/>
    <property type="molecule type" value="Genomic_DNA"/>
</dbReference>
<keyword evidence="1" id="KW-0732">Signal</keyword>
<dbReference type="InterPro" id="IPR028994">
    <property type="entry name" value="Integrin_alpha_N"/>
</dbReference>
<dbReference type="InterPro" id="IPR013517">
    <property type="entry name" value="FG-GAP"/>
</dbReference>
<accession>A0A7V0T5U1</accession>
<sequence>MNLARLVVGLAVLVPAARAQLGYIESSDGFRNNPALDGGRTELEFADINNDGHVDILSIGDHGSPFINTQQRGVMVWFGDGTGNWTLYMPDDTFGYGGIAVGDVNNDGQWDVGYGMHHNYTQHPLGNKLIGVGLGDGTGRSWTAWGDSLAQEGQTWGMHATDFGDFDNDGLLDIGSISFGASDGLHVYKNLGNGAWRRTFGFTGGNSSMEFYFRDVNNDGNLDIIAAHGTGSIWFGDGAGGFTPTETGLPSSSYGLRGLS</sequence>
<dbReference type="Pfam" id="PF13517">
    <property type="entry name" value="FG-GAP_3"/>
    <property type="match status" value="2"/>
</dbReference>
<evidence type="ECO:0000256" key="1">
    <source>
        <dbReference type="ARBA" id="ARBA00022729"/>
    </source>
</evidence>
<reference evidence="2" key="1">
    <citation type="journal article" date="2020" name="mSystems">
        <title>Genome- and Community-Level Interaction Insights into Carbon Utilization and Element Cycling Functions of Hydrothermarchaeota in Hydrothermal Sediment.</title>
        <authorList>
            <person name="Zhou Z."/>
            <person name="Liu Y."/>
            <person name="Xu W."/>
            <person name="Pan J."/>
            <person name="Luo Z.H."/>
            <person name="Li M."/>
        </authorList>
    </citation>
    <scope>NUCLEOTIDE SEQUENCE [LARGE SCALE GENOMIC DNA]</scope>
    <source>
        <strain evidence="2">SpSt-1182</strain>
    </source>
</reference>